<keyword evidence="12 16" id="KW-1133">Transmembrane helix</keyword>
<sequence>MNQGSIWTVVKPTVGLPLLLGSVTVIAILVHLALLSNTTWFGKYWNGKAAAIESSVNVG</sequence>
<evidence type="ECO:0000313" key="18">
    <source>
        <dbReference type="EMBL" id="ABJ06650.1"/>
    </source>
</evidence>
<keyword evidence="6" id="KW-0148">Chlorophyll</keyword>
<comment type="function">
    <text evidence="1">Antenna complexes are light-harvesting systems, which transfer the excitation energy to the reaction centers.</text>
</comment>
<dbReference type="GO" id="GO:0030077">
    <property type="term" value="C:plasma membrane light-harvesting complex"/>
    <property type="evidence" value="ECO:0007669"/>
    <property type="project" value="InterPro"/>
</dbReference>
<dbReference type="GO" id="GO:0005886">
    <property type="term" value="C:plasma membrane"/>
    <property type="evidence" value="ECO:0007669"/>
    <property type="project" value="UniProtKB-SubCell"/>
</dbReference>
<evidence type="ECO:0000256" key="12">
    <source>
        <dbReference type="ARBA" id="ARBA00022989"/>
    </source>
</evidence>
<reference evidence="18" key="1">
    <citation type="submission" date="2006-09" db="EMBL/GenBank/DDBJ databases">
        <title>Complete sequence of Rhodopseudomonas palustris BisA53.</title>
        <authorList>
            <consortium name="US DOE Joint Genome Institute"/>
            <person name="Copeland A."/>
            <person name="Lucas S."/>
            <person name="Lapidus A."/>
            <person name="Barry K."/>
            <person name="Detter J.C."/>
            <person name="Glavina del Rio T."/>
            <person name="Hammon N."/>
            <person name="Israni S."/>
            <person name="Dalin E."/>
            <person name="Tice H."/>
            <person name="Pitluck S."/>
            <person name="Chain P."/>
            <person name="Malfatti S."/>
            <person name="Shin M."/>
            <person name="Vergez L."/>
            <person name="Schmutz J."/>
            <person name="Larimer F."/>
            <person name="Land M."/>
            <person name="Hauser L."/>
            <person name="Pelletier D.A."/>
            <person name="Kyrpides N."/>
            <person name="Kim E."/>
            <person name="Harwood C.S."/>
            <person name="Oda Y."/>
            <person name="Richardson P."/>
        </authorList>
    </citation>
    <scope>NUCLEOTIDE SEQUENCE [LARGE SCALE GENOMIC DNA]</scope>
    <source>
        <strain evidence="18">BisA53</strain>
    </source>
</reference>
<comment type="subunit">
    <text evidence="4">The core complex is formed by different alpha and beta chains, binding bacteriochlorophyll molecules, and arranged most probably in tetrameric structures disposed around the reaction center. The non-pigmented gamma chains may constitute additional components.</text>
</comment>
<comment type="similarity">
    <text evidence="3">Belongs to the antenna complex alpha subunit family.</text>
</comment>
<dbReference type="Gene3D" id="4.10.220.20">
    <property type="entry name" value="Light-harvesting complex"/>
    <property type="match status" value="1"/>
</dbReference>
<dbReference type="EMBL" id="CP000463">
    <property type="protein sequence ID" value="ABJ06650.1"/>
    <property type="molecule type" value="Genomic_DNA"/>
</dbReference>
<keyword evidence="14 16" id="KW-0472">Membrane</keyword>
<dbReference type="GO" id="GO:0046872">
    <property type="term" value="F:metal ion binding"/>
    <property type="evidence" value="ECO:0007669"/>
    <property type="project" value="UniProtKB-KW"/>
</dbReference>
<gene>
    <name evidence="18" type="ordered locus">RPE_2713</name>
</gene>
<keyword evidence="8 16" id="KW-0812">Transmembrane</keyword>
<evidence type="ECO:0000256" key="4">
    <source>
        <dbReference type="ARBA" id="ARBA00011367"/>
    </source>
</evidence>
<evidence type="ECO:0000256" key="11">
    <source>
        <dbReference type="ARBA" id="ARBA00022956"/>
    </source>
</evidence>
<dbReference type="GO" id="GO:0042314">
    <property type="term" value="F:bacteriochlorophyll binding"/>
    <property type="evidence" value="ECO:0007669"/>
    <property type="project" value="UniProtKB-KW"/>
</dbReference>
<evidence type="ECO:0000256" key="14">
    <source>
        <dbReference type="ARBA" id="ARBA00023136"/>
    </source>
</evidence>
<comment type="subcellular location">
    <subcellularLocation>
        <location evidence="2">Cell inner membrane</location>
        <topology evidence="2">Single-pass type II membrane protein</topology>
    </subcellularLocation>
</comment>
<keyword evidence="10" id="KW-0460">Magnesium</keyword>
<evidence type="ECO:0000259" key="17">
    <source>
        <dbReference type="Pfam" id="PF00556"/>
    </source>
</evidence>
<evidence type="ECO:0000256" key="1">
    <source>
        <dbReference type="ARBA" id="ARBA00002455"/>
    </source>
</evidence>
<keyword evidence="15" id="KW-0437">Light-harvesting polypeptide</keyword>
<evidence type="ECO:0000256" key="9">
    <source>
        <dbReference type="ARBA" id="ARBA00022723"/>
    </source>
</evidence>
<dbReference type="GO" id="GO:0019684">
    <property type="term" value="P:photosynthesis, light reaction"/>
    <property type="evidence" value="ECO:0007669"/>
    <property type="project" value="InterPro"/>
</dbReference>
<evidence type="ECO:0000256" key="16">
    <source>
        <dbReference type="SAM" id="Phobius"/>
    </source>
</evidence>
<dbReference type="Pfam" id="PF00556">
    <property type="entry name" value="LHC"/>
    <property type="match status" value="1"/>
</dbReference>
<dbReference type="PROSITE" id="PS00968">
    <property type="entry name" value="ANTENNA_COMP_ALPHA"/>
    <property type="match status" value="1"/>
</dbReference>
<organism evidence="18">
    <name type="scientific">Rhodopseudomonas palustris (strain BisA53)</name>
    <dbReference type="NCBI Taxonomy" id="316055"/>
    <lineage>
        <taxon>Bacteria</taxon>
        <taxon>Pseudomonadati</taxon>
        <taxon>Pseudomonadota</taxon>
        <taxon>Alphaproteobacteria</taxon>
        <taxon>Hyphomicrobiales</taxon>
        <taxon>Nitrobacteraceae</taxon>
        <taxon>Rhodopseudomonas</taxon>
    </lineage>
</organism>
<keyword evidence="9" id="KW-0479">Metal-binding</keyword>
<dbReference type="InterPro" id="IPR000066">
    <property type="entry name" value="Antenna_a/b"/>
</dbReference>
<keyword evidence="5" id="KW-1003">Cell membrane</keyword>
<dbReference type="GO" id="GO:0019866">
    <property type="term" value="C:organelle inner membrane"/>
    <property type="evidence" value="ECO:0007669"/>
    <property type="project" value="InterPro"/>
</dbReference>
<evidence type="ECO:0000256" key="6">
    <source>
        <dbReference type="ARBA" id="ARBA00022494"/>
    </source>
</evidence>
<evidence type="ECO:0000256" key="5">
    <source>
        <dbReference type="ARBA" id="ARBA00022475"/>
    </source>
</evidence>
<evidence type="ECO:0000256" key="13">
    <source>
        <dbReference type="ARBA" id="ARBA00022991"/>
    </source>
</evidence>
<evidence type="ECO:0000256" key="8">
    <source>
        <dbReference type="ARBA" id="ARBA00022692"/>
    </source>
</evidence>
<evidence type="ECO:0000256" key="7">
    <source>
        <dbReference type="ARBA" id="ARBA00022549"/>
    </source>
</evidence>
<dbReference type="HOGENOM" id="CLU_202473_0_0_5"/>
<evidence type="ECO:0000256" key="10">
    <source>
        <dbReference type="ARBA" id="ARBA00022842"/>
    </source>
</evidence>
<dbReference type="SUPFAM" id="SSF56918">
    <property type="entry name" value="Light-harvesting complex subunits"/>
    <property type="match status" value="1"/>
</dbReference>
<evidence type="ECO:0000256" key="2">
    <source>
        <dbReference type="ARBA" id="ARBA00004249"/>
    </source>
</evidence>
<proteinExistence type="inferred from homology"/>
<evidence type="ECO:0000256" key="3">
    <source>
        <dbReference type="ARBA" id="ARBA00005629"/>
    </source>
</evidence>
<protein>
    <submittedName>
        <fullName evidence="18">Antenna complex, alpha/beta subunit</fullName>
    </submittedName>
</protein>
<feature type="transmembrane region" description="Helical" evidence="16">
    <location>
        <begin position="14"/>
        <end position="35"/>
    </location>
</feature>
<dbReference type="STRING" id="316055.RPE_2713"/>
<dbReference type="InterPro" id="IPR035889">
    <property type="entry name" value="Light-harvesting_complex"/>
</dbReference>
<evidence type="ECO:0000256" key="15">
    <source>
        <dbReference type="ARBA" id="ARBA00023243"/>
    </source>
</evidence>
<dbReference type="PRINTS" id="PR00673">
    <property type="entry name" value="LIGHTHARVSTA"/>
</dbReference>
<dbReference type="KEGG" id="rpe:RPE_2713"/>
<keyword evidence="7" id="KW-0042">Antenna complex</keyword>
<keyword evidence="13" id="KW-0157">Chromophore</keyword>
<dbReference type="AlphaFoldDB" id="Q07N34"/>
<name>Q07N34_RHOP5</name>
<dbReference type="OrthoDB" id="7065223at2"/>
<keyword evidence="11" id="KW-0076">Bacteriochlorophyll</keyword>
<feature type="domain" description="Antenna complex alpha/beta subunit" evidence="17">
    <location>
        <begin position="6"/>
        <end position="41"/>
    </location>
</feature>
<dbReference type="eggNOG" id="ENOG5033EHH">
    <property type="taxonomic scope" value="Bacteria"/>
</dbReference>
<dbReference type="InterPro" id="IPR018332">
    <property type="entry name" value="Antenna_alpha"/>
</dbReference>
<accession>Q07N34</accession>
<dbReference type="InterPro" id="IPR002361">
    <property type="entry name" value="Antenna_alpha_CS"/>
</dbReference>